<organism evidence="15 16">
    <name type="scientific">Heliorestis acidaminivorans</name>
    <dbReference type="NCBI Taxonomy" id="553427"/>
    <lineage>
        <taxon>Bacteria</taxon>
        <taxon>Bacillati</taxon>
        <taxon>Bacillota</taxon>
        <taxon>Clostridia</taxon>
        <taxon>Eubacteriales</taxon>
        <taxon>Heliobacteriaceae</taxon>
        <taxon>Heliorestis</taxon>
    </lineage>
</organism>
<dbReference type="GO" id="GO:0000287">
    <property type="term" value="F:magnesium ion binding"/>
    <property type="evidence" value="ECO:0007669"/>
    <property type="project" value="InterPro"/>
</dbReference>
<keyword evidence="11" id="KW-0460">Magnesium</keyword>
<comment type="caution">
    <text evidence="15">The sequence shown here is derived from an EMBL/GenBank/DDBJ whole genome shotgun (WGS) entry which is preliminary data.</text>
</comment>
<accession>A0A6I0F6R8</accession>
<feature type="domain" description="Pyruvate kinase barrel" evidence="14">
    <location>
        <begin position="338"/>
        <end position="580"/>
    </location>
</feature>
<dbReference type="GO" id="GO:0005524">
    <property type="term" value="F:ATP binding"/>
    <property type="evidence" value="ECO:0007669"/>
    <property type="project" value="UniProtKB-KW"/>
</dbReference>
<keyword evidence="16" id="KW-1185">Reference proteome</keyword>
<evidence type="ECO:0000256" key="12">
    <source>
        <dbReference type="ARBA" id="ARBA00023152"/>
    </source>
</evidence>
<evidence type="ECO:0000256" key="5">
    <source>
        <dbReference type="ARBA" id="ARBA00018587"/>
    </source>
</evidence>
<dbReference type="EMBL" id="WBXO01000004">
    <property type="protein sequence ID" value="KAB2953002.1"/>
    <property type="molecule type" value="Genomic_DNA"/>
</dbReference>
<keyword evidence="10" id="KW-0067">ATP-binding</keyword>
<dbReference type="EC" id="2.7.1.40" evidence="4"/>
<dbReference type="AlphaFoldDB" id="A0A6I0F6R8"/>
<comment type="pathway">
    <text evidence="2">Carbohydrate degradation; glycolysis; pyruvate from D-glyceraldehyde 3-phosphate: step 5/5.</text>
</comment>
<evidence type="ECO:0000256" key="9">
    <source>
        <dbReference type="ARBA" id="ARBA00022777"/>
    </source>
</evidence>
<comment type="cofactor">
    <cofactor evidence="1">
        <name>K(+)</name>
        <dbReference type="ChEBI" id="CHEBI:29103"/>
    </cofactor>
</comment>
<dbReference type="UniPathway" id="UPA00109">
    <property type="reaction ID" value="UER00188"/>
</dbReference>
<dbReference type="Gene3D" id="3.20.20.60">
    <property type="entry name" value="Phosphoenolpyruvate-binding domains"/>
    <property type="match status" value="2"/>
</dbReference>
<dbReference type="OrthoDB" id="2031270at2"/>
<dbReference type="Proteomes" id="UP000468766">
    <property type="component" value="Unassembled WGS sequence"/>
</dbReference>
<dbReference type="SUPFAM" id="SSF51621">
    <property type="entry name" value="Phosphoenolpyruvate/pyruvate domain"/>
    <property type="match status" value="1"/>
</dbReference>
<keyword evidence="13 15" id="KW-0670">Pyruvate</keyword>
<evidence type="ECO:0000256" key="11">
    <source>
        <dbReference type="ARBA" id="ARBA00022842"/>
    </source>
</evidence>
<evidence type="ECO:0000313" key="16">
    <source>
        <dbReference type="Proteomes" id="UP000468766"/>
    </source>
</evidence>
<evidence type="ECO:0000256" key="2">
    <source>
        <dbReference type="ARBA" id="ARBA00004997"/>
    </source>
</evidence>
<evidence type="ECO:0000256" key="10">
    <source>
        <dbReference type="ARBA" id="ARBA00022840"/>
    </source>
</evidence>
<keyword evidence="6" id="KW-0808">Transferase</keyword>
<dbReference type="InterPro" id="IPR018209">
    <property type="entry name" value="Pyrv_Knase_AS"/>
</dbReference>
<dbReference type="InterPro" id="IPR011037">
    <property type="entry name" value="Pyrv_Knase-like_insert_dom_sf"/>
</dbReference>
<keyword evidence="9 15" id="KW-0418">Kinase</keyword>
<evidence type="ECO:0000256" key="13">
    <source>
        <dbReference type="ARBA" id="ARBA00023317"/>
    </source>
</evidence>
<dbReference type="GO" id="GO:0030955">
    <property type="term" value="F:potassium ion binding"/>
    <property type="evidence" value="ECO:0007669"/>
    <property type="project" value="InterPro"/>
</dbReference>
<protein>
    <recommendedName>
        <fullName evidence="5">Pyruvate kinase</fullName>
        <ecNumber evidence="4">2.7.1.40</ecNumber>
    </recommendedName>
</protein>
<evidence type="ECO:0000256" key="1">
    <source>
        <dbReference type="ARBA" id="ARBA00001958"/>
    </source>
</evidence>
<proteinExistence type="inferred from homology"/>
<comment type="similarity">
    <text evidence="3">Belongs to the pyruvate kinase family.</text>
</comment>
<dbReference type="InterPro" id="IPR015793">
    <property type="entry name" value="Pyrv_Knase_brl"/>
</dbReference>
<dbReference type="Pfam" id="PF00224">
    <property type="entry name" value="PK"/>
    <property type="match status" value="2"/>
</dbReference>
<evidence type="ECO:0000256" key="7">
    <source>
        <dbReference type="ARBA" id="ARBA00022723"/>
    </source>
</evidence>
<evidence type="ECO:0000256" key="4">
    <source>
        <dbReference type="ARBA" id="ARBA00012142"/>
    </source>
</evidence>
<dbReference type="InterPro" id="IPR040442">
    <property type="entry name" value="Pyrv_kinase-like_dom_sf"/>
</dbReference>
<feature type="domain" description="Pyruvate kinase barrel" evidence="14">
    <location>
        <begin position="131"/>
        <end position="222"/>
    </location>
</feature>
<dbReference type="InterPro" id="IPR015813">
    <property type="entry name" value="Pyrv/PenolPyrv_kinase-like_dom"/>
</dbReference>
<dbReference type="PANTHER" id="PTHR11817">
    <property type="entry name" value="PYRUVATE KINASE"/>
    <property type="match status" value="1"/>
</dbReference>
<sequence>MRMISEGCTSQEHKFAEELGTLYNLIATQALTARDKFPLSQKESEQSRDNLLAYIALRRHDLFDLQLELAEFGLSSLGRLEECVLTSIEKVLKHLATPVPDYLLHKTDSKNARLLASKRARKLFGRPRRGRNTRIMVTLDSSYSDHPELMEDLLRQGMDIARINCAHDHQELWEKMICSLREAEARLEKKAQGTGRKCRIIMDLGGPKIRTGPVMEKTIPLRLKVPRDIYGQPIRILEGYLDNKATYTELVEDRYGQNQHFVIAIEEQIPLDSLHIGEVLTFKDSRNRKRKFRVIERISPNRIKVALERTAYVQEGLTLNYGQQEKLTLGAPKALPINIEVQAGQVLRLYFDPHRQGHNATESEPASISCTVPEVLQSLHLEDPVFIDDGKIGARVINKQKDYVDLEVISPDDRSARIRPEKGLNFPESSINMPALTEQDRIDLEFIVANADALALSFIHRPQDLDDLRVELKKHNREDIGIVAKIETREAIHQLSRILLKGLDFSNFGIMIARGDLAVEVGFENLSLVQEDILCLCEAAHVPVIWATQVLENLAKKGLPARAEITDAAMSHRAECVMLNKGPHILDAVKTLSSLLSSEERYHLKKRQIFRDFTEQHDIF</sequence>
<keyword evidence="7" id="KW-0479">Metal-binding</keyword>
<evidence type="ECO:0000313" key="15">
    <source>
        <dbReference type="EMBL" id="KAB2953002.1"/>
    </source>
</evidence>
<dbReference type="GO" id="GO:0004743">
    <property type="term" value="F:pyruvate kinase activity"/>
    <property type="evidence" value="ECO:0007669"/>
    <property type="project" value="UniProtKB-EC"/>
</dbReference>
<dbReference type="InterPro" id="IPR001697">
    <property type="entry name" value="Pyr_Knase"/>
</dbReference>
<dbReference type="NCBIfam" id="NF011314">
    <property type="entry name" value="PRK14725.1"/>
    <property type="match status" value="1"/>
</dbReference>
<keyword evidence="8" id="KW-0547">Nucleotide-binding</keyword>
<dbReference type="GO" id="GO:0016301">
    <property type="term" value="F:kinase activity"/>
    <property type="evidence" value="ECO:0007669"/>
    <property type="project" value="UniProtKB-KW"/>
</dbReference>
<keyword evidence="12" id="KW-0324">Glycolysis</keyword>
<reference evidence="15 16" key="1">
    <citation type="submission" date="2019-10" db="EMBL/GenBank/DDBJ databases">
        <title>Whole-genome sequence of the extremophile Heliorestis acidaminivorans DSM 24790.</title>
        <authorList>
            <person name="Kyndt J.A."/>
            <person name="Meyer T.E."/>
        </authorList>
    </citation>
    <scope>NUCLEOTIDE SEQUENCE [LARGE SCALE GENOMIC DNA]</scope>
    <source>
        <strain evidence="15 16">DSM 24790</strain>
    </source>
</reference>
<evidence type="ECO:0000259" key="14">
    <source>
        <dbReference type="Pfam" id="PF00224"/>
    </source>
</evidence>
<dbReference type="PROSITE" id="PS00110">
    <property type="entry name" value="PYRUVATE_KINASE"/>
    <property type="match status" value="1"/>
</dbReference>
<evidence type="ECO:0000256" key="6">
    <source>
        <dbReference type="ARBA" id="ARBA00022679"/>
    </source>
</evidence>
<dbReference type="SUPFAM" id="SSF50800">
    <property type="entry name" value="PK beta-barrel domain-like"/>
    <property type="match status" value="1"/>
</dbReference>
<name>A0A6I0F6R8_9FIRM</name>
<evidence type="ECO:0000256" key="8">
    <source>
        <dbReference type="ARBA" id="ARBA00022741"/>
    </source>
</evidence>
<gene>
    <name evidence="15" type="ORF">F9B85_06985</name>
</gene>
<evidence type="ECO:0000256" key="3">
    <source>
        <dbReference type="ARBA" id="ARBA00008663"/>
    </source>
</evidence>